<accession>A0ABP9K639</accession>
<protein>
    <submittedName>
        <fullName evidence="2">Uncharacterized protein</fullName>
    </submittedName>
</protein>
<reference evidence="3" key="1">
    <citation type="journal article" date="2019" name="Int. J. Syst. Evol. Microbiol.">
        <title>The Global Catalogue of Microorganisms (GCM) 10K type strain sequencing project: providing services to taxonomists for standard genome sequencing and annotation.</title>
        <authorList>
            <consortium name="The Broad Institute Genomics Platform"/>
            <consortium name="The Broad Institute Genome Sequencing Center for Infectious Disease"/>
            <person name="Wu L."/>
            <person name="Ma J."/>
        </authorList>
    </citation>
    <scope>NUCLEOTIDE SEQUENCE [LARGE SCALE GENOMIC DNA]</scope>
    <source>
        <strain evidence="3">JCM 18410</strain>
    </source>
</reference>
<feature type="region of interest" description="Disordered" evidence="1">
    <location>
        <begin position="17"/>
        <end position="42"/>
    </location>
</feature>
<sequence>MFGTVIPGVPVADALRGRPASAPLRDTEAGDARTPHALPHDRLSGLLRTGGAARCCPWPVMGRGLRRSRLQNRLRLHGAPVAAAISAW</sequence>
<proteinExistence type="predicted"/>
<dbReference type="Proteomes" id="UP001500124">
    <property type="component" value="Unassembled WGS sequence"/>
</dbReference>
<comment type="caution">
    <text evidence="2">The sequence shown here is derived from an EMBL/GenBank/DDBJ whole genome shotgun (WGS) entry which is preliminary data.</text>
</comment>
<feature type="compositionally biased region" description="Basic and acidic residues" evidence="1">
    <location>
        <begin position="25"/>
        <end position="42"/>
    </location>
</feature>
<dbReference type="EMBL" id="BAABKC010000031">
    <property type="protein sequence ID" value="GAA5052166.1"/>
    <property type="molecule type" value="Genomic_DNA"/>
</dbReference>
<organism evidence="2 3">
    <name type="scientific">Streptomyces similanensis</name>
    <dbReference type="NCBI Taxonomy" id="1274988"/>
    <lineage>
        <taxon>Bacteria</taxon>
        <taxon>Bacillati</taxon>
        <taxon>Actinomycetota</taxon>
        <taxon>Actinomycetes</taxon>
        <taxon>Kitasatosporales</taxon>
        <taxon>Streptomycetaceae</taxon>
        <taxon>Streptomyces</taxon>
    </lineage>
</organism>
<evidence type="ECO:0000313" key="2">
    <source>
        <dbReference type="EMBL" id="GAA5052166.1"/>
    </source>
</evidence>
<evidence type="ECO:0000256" key="1">
    <source>
        <dbReference type="SAM" id="MobiDB-lite"/>
    </source>
</evidence>
<evidence type="ECO:0000313" key="3">
    <source>
        <dbReference type="Proteomes" id="UP001500124"/>
    </source>
</evidence>
<keyword evidence="3" id="KW-1185">Reference proteome</keyword>
<name>A0ABP9K639_9ACTN</name>
<gene>
    <name evidence="2" type="ORF">GCM10023336_21410</name>
</gene>